<proteinExistence type="predicted"/>
<dbReference type="EMBL" id="GL441439">
    <property type="protein sequence ID" value="EFN64827.1"/>
    <property type="molecule type" value="Genomic_DNA"/>
</dbReference>
<accession>E2ANZ5</accession>
<dbReference type="AlphaFoldDB" id="E2ANZ5"/>
<reference evidence="1 2" key="1">
    <citation type="journal article" date="2010" name="Science">
        <title>Genomic comparison of the ants Camponotus floridanus and Harpegnathos saltator.</title>
        <authorList>
            <person name="Bonasio R."/>
            <person name="Zhang G."/>
            <person name="Ye C."/>
            <person name="Mutti N.S."/>
            <person name="Fang X."/>
            <person name="Qin N."/>
            <person name="Donahue G."/>
            <person name="Yang P."/>
            <person name="Li Q."/>
            <person name="Li C."/>
            <person name="Zhang P."/>
            <person name="Huang Z."/>
            <person name="Berger S.L."/>
            <person name="Reinberg D."/>
            <person name="Wang J."/>
            <person name="Liebig J."/>
        </authorList>
    </citation>
    <scope>NUCLEOTIDE SEQUENCE [LARGE SCALE GENOMIC DNA]</scope>
    <source>
        <strain evidence="2">C129</strain>
    </source>
</reference>
<protein>
    <submittedName>
        <fullName evidence="1">Uncharacterized protein</fullName>
    </submittedName>
</protein>
<evidence type="ECO:0000313" key="1">
    <source>
        <dbReference type="EMBL" id="EFN64827.1"/>
    </source>
</evidence>
<dbReference type="Proteomes" id="UP000000311">
    <property type="component" value="Unassembled WGS sequence"/>
</dbReference>
<dbReference type="InParanoid" id="E2ANZ5"/>
<evidence type="ECO:0000313" key="2">
    <source>
        <dbReference type="Proteomes" id="UP000000311"/>
    </source>
</evidence>
<organism evidence="2">
    <name type="scientific">Camponotus floridanus</name>
    <name type="common">Florida carpenter ant</name>
    <dbReference type="NCBI Taxonomy" id="104421"/>
    <lineage>
        <taxon>Eukaryota</taxon>
        <taxon>Metazoa</taxon>
        <taxon>Ecdysozoa</taxon>
        <taxon>Arthropoda</taxon>
        <taxon>Hexapoda</taxon>
        <taxon>Insecta</taxon>
        <taxon>Pterygota</taxon>
        <taxon>Neoptera</taxon>
        <taxon>Endopterygota</taxon>
        <taxon>Hymenoptera</taxon>
        <taxon>Apocrita</taxon>
        <taxon>Aculeata</taxon>
        <taxon>Formicoidea</taxon>
        <taxon>Formicidae</taxon>
        <taxon>Formicinae</taxon>
        <taxon>Camponotus</taxon>
    </lineage>
</organism>
<name>E2ANZ5_CAMFO</name>
<keyword evidence="2" id="KW-1185">Reference proteome</keyword>
<sequence>MIIGAYRSLEVNPPAPWRRRNQRRRNDREEVTPGVEYLGIDRLASPRQTARACIICSSRLAHPGAPLTTDYGIDRISQ</sequence>
<gene>
    <name evidence="1" type="ORF">EAG_03597</name>
</gene>